<organism evidence="3">
    <name type="scientific">viral metagenome</name>
    <dbReference type="NCBI Taxonomy" id="1070528"/>
    <lineage>
        <taxon>unclassified sequences</taxon>
        <taxon>metagenomes</taxon>
        <taxon>organismal metagenomes</taxon>
    </lineage>
</organism>
<dbReference type="AlphaFoldDB" id="A0A6C0H7T1"/>
<feature type="coiled-coil region" evidence="1">
    <location>
        <begin position="178"/>
        <end position="258"/>
    </location>
</feature>
<evidence type="ECO:0000256" key="1">
    <source>
        <dbReference type="SAM" id="Coils"/>
    </source>
</evidence>
<sequence>MISKGFKNIIINIIMANILIEKFNNQLLEEQRIINIIDYVKEVNNLYYKIDISFIDEFINLVSKDECCIYHDKLQKYGILKIYNGTTNIKRLLIDQNLFQENIDFRVNNIVESAPSGGCTHKIEYYLHPRAFKICLIRSKNTKKYANYYLLLEECIKYFNDYQNKLKEKYIIFYKKKINEDHNIIKEKNDKIDNLEKKIDMIIEKNNKLLEDNKNTKLINDKLLKYAKNSNDKLDETLEKLNETYEELELTNEKLDTSDKTLNIVSKKLNIAVEDRVVSPKETNTIEYFIVMYNSNSEYQYYIIRGQKRYIKTKKDKLYGFEEIKQIVCVPNSTTLWNLMKEKLQNNIDYCGNKLNLINITQENFINKIETIYNERKNIIV</sequence>
<protein>
    <recommendedName>
        <fullName evidence="2">DUF3627 domain-containing protein</fullName>
    </recommendedName>
</protein>
<dbReference type="Pfam" id="PF12299">
    <property type="entry name" value="DUF3627"/>
    <property type="match status" value="1"/>
</dbReference>
<keyword evidence="1" id="KW-0175">Coiled coil</keyword>
<dbReference type="InterPro" id="IPR022549">
    <property type="entry name" value="DUF3627"/>
</dbReference>
<feature type="domain" description="DUF3627" evidence="2">
    <location>
        <begin position="266"/>
        <end position="346"/>
    </location>
</feature>
<dbReference type="EMBL" id="MN739897">
    <property type="protein sequence ID" value="QHT76564.1"/>
    <property type="molecule type" value="Genomic_DNA"/>
</dbReference>
<proteinExistence type="predicted"/>
<reference evidence="3" key="1">
    <citation type="journal article" date="2020" name="Nature">
        <title>Giant virus diversity and host interactions through global metagenomics.</title>
        <authorList>
            <person name="Schulz F."/>
            <person name="Roux S."/>
            <person name="Paez-Espino D."/>
            <person name="Jungbluth S."/>
            <person name="Walsh D.A."/>
            <person name="Denef V.J."/>
            <person name="McMahon K.D."/>
            <person name="Konstantinidis K.T."/>
            <person name="Eloe-Fadrosh E.A."/>
            <person name="Kyrpides N.C."/>
            <person name="Woyke T."/>
        </authorList>
    </citation>
    <scope>NUCLEOTIDE SEQUENCE</scope>
    <source>
        <strain evidence="3">GVMAG-M-3300023179-82</strain>
    </source>
</reference>
<accession>A0A6C0H7T1</accession>
<evidence type="ECO:0000259" key="2">
    <source>
        <dbReference type="Pfam" id="PF12299"/>
    </source>
</evidence>
<evidence type="ECO:0000313" key="3">
    <source>
        <dbReference type="EMBL" id="QHT76564.1"/>
    </source>
</evidence>
<name>A0A6C0H7T1_9ZZZZ</name>